<sequence>MDLVVKRLAQAATLRSSILSTAVNASASSLAAVPVRKSVGSKMLNYHNPDVSLLGLSSQDKSLDALGLKDVWVESWLSREEDFKKRGKAVRVGVLSGRLPKAVDDGKGGKKKKRK</sequence>
<proteinExistence type="predicted"/>
<organism evidence="1 2">
    <name type="scientific">Rhizoclosmatium globosum</name>
    <dbReference type="NCBI Taxonomy" id="329046"/>
    <lineage>
        <taxon>Eukaryota</taxon>
        <taxon>Fungi</taxon>
        <taxon>Fungi incertae sedis</taxon>
        <taxon>Chytridiomycota</taxon>
        <taxon>Chytridiomycota incertae sedis</taxon>
        <taxon>Chytridiomycetes</taxon>
        <taxon>Chytridiales</taxon>
        <taxon>Chytriomycetaceae</taxon>
        <taxon>Rhizoclosmatium</taxon>
    </lineage>
</organism>
<keyword evidence="2" id="KW-1185">Reference proteome</keyword>
<evidence type="ECO:0000313" key="2">
    <source>
        <dbReference type="Proteomes" id="UP000193642"/>
    </source>
</evidence>
<protein>
    <submittedName>
        <fullName evidence="1">Uncharacterized protein</fullName>
    </submittedName>
</protein>
<dbReference type="EMBL" id="MCGO01000004">
    <property type="protein sequence ID" value="ORY51910.1"/>
    <property type="molecule type" value="Genomic_DNA"/>
</dbReference>
<name>A0A1Y2CY13_9FUNG</name>
<reference evidence="1 2" key="1">
    <citation type="submission" date="2016-07" db="EMBL/GenBank/DDBJ databases">
        <title>Pervasive Adenine N6-methylation of Active Genes in Fungi.</title>
        <authorList>
            <consortium name="DOE Joint Genome Institute"/>
            <person name="Mondo S.J."/>
            <person name="Dannebaum R.O."/>
            <person name="Kuo R.C."/>
            <person name="Labutti K."/>
            <person name="Haridas S."/>
            <person name="Kuo A."/>
            <person name="Salamov A."/>
            <person name="Ahrendt S.R."/>
            <person name="Lipzen A."/>
            <person name="Sullivan W."/>
            <person name="Andreopoulos W.B."/>
            <person name="Clum A."/>
            <person name="Lindquist E."/>
            <person name="Daum C."/>
            <person name="Ramamoorthy G.K."/>
            <person name="Gryganskyi A."/>
            <person name="Culley D."/>
            <person name="Magnuson J.K."/>
            <person name="James T.Y."/>
            <person name="O'Malley M.A."/>
            <person name="Stajich J.E."/>
            <person name="Spatafora J.W."/>
            <person name="Visel A."/>
            <person name="Grigoriev I.V."/>
        </authorList>
    </citation>
    <scope>NUCLEOTIDE SEQUENCE [LARGE SCALE GENOMIC DNA]</scope>
    <source>
        <strain evidence="1 2">JEL800</strain>
    </source>
</reference>
<dbReference type="AlphaFoldDB" id="A0A1Y2CY13"/>
<comment type="caution">
    <text evidence="1">The sequence shown here is derived from an EMBL/GenBank/DDBJ whole genome shotgun (WGS) entry which is preliminary data.</text>
</comment>
<gene>
    <name evidence="1" type="ORF">BCR33DRAFT_712114</name>
</gene>
<evidence type="ECO:0000313" key="1">
    <source>
        <dbReference type="EMBL" id="ORY51910.1"/>
    </source>
</evidence>
<dbReference type="OrthoDB" id="2126378at2759"/>
<accession>A0A1Y2CY13</accession>
<dbReference type="Proteomes" id="UP000193642">
    <property type="component" value="Unassembled WGS sequence"/>
</dbReference>